<reference evidence="1" key="1">
    <citation type="journal article" date="2014" name="Front. Microbiol.">
        <title>High frequency of phylogenetically diverse reductive dehalogenase-homologous genes in deep subseafloor sedimentary metagenomes.</title>
        <authorList>
            <person name="Kawai M."/>
            <person name="Futagami T."/>
            <person name="Toyoda A."/>
            <person name="Takaki Y."/>
            <person name="Nishi S."/>
            <person name="Hori S."/>
            <person name="Arai W."/>
            <person name="Tsubouchi T."/>
            <person name="Morono Y."/>
            <person name="Uchiyama I."/>
            <person name="Ito T."/>
            <person name="Fujiyama A."/>
            <person name="Inagaki F."/>
            <person name="Takami H."/>
        </authorList>
    </citation>
    <scope>NUCLEOTIDE SEQUENCE</scope>
    <source>
        <strain evidence="1">Expedition CK06-06</strain>
    </source>
</reference>
<evidence type="ECO:0000313" key="1">
    <source>
        <dbReference type="EMBL" id="GAH95064.1"/>
    </source>
</evidence>
<gene>
    <name evidence="1" type="ORF">S03H2_71862</name>
</gene>
<organism evidence="1">
    <name type="scientific">marine sediment metagenome</name>
    <dbReference type="NCBI Taxonomy" id="412755"/>
    <lineage>
        <taxon>unclassified sequences</taxon>
        <taxon>metagenomes</taxon>
        <taxon>ecological metagenomes</taxon>
    </lineage>
</organism>
<sequence length="31" mass="3825">IRLERDRAERRERKETEVAEKKELQPALFDL</sequence>
<dbReference type="EMBL" id="BARU01048293">
    <property type="protein sequence ID" value="GAH95064.1"/>
    <property type="molecule type" value="Genomic_DNA"/>
</dbReference>
<accession>X1KY14</accession>
<protein>
    <submittedName>
        <fullName evidence="1">Uncharacterized protein</fullName>
    </submittedName>
</protein>
<name>X1KY14_9ZZZZ</name>
<proteinExistence type="predicted"/>
<comment type="caution">
    <text evidence="1">The sequence shown here is derived from an EMBL/GenBank/DDBJ whole genome shotgun (WGS) entry which is preliminary data.</text>
</comment>
<dbReference type="AlphaFoldDB" id="X1KY14"/>
<feature type="non-terminal residue" evidence="1">
    <location>
        <position position="1"/>
    </location>
</feature>